<dbReference type="AlphaFoldDB" id="A0AAE3H416"/>
<protein>
    <recommendedName>
        <fullName evidence="3">Addiction module protein</fullName>
    </recommendedName>
</protein>
<sequence>MAFKLNEMKDLTISLPDEIYDSVVNLLKQIPNVLLNEEDDIPEWHKDILDSRYTEFLNNQNNGSYFQELKSRLLSNGKISGNS</sequence>
<comment type="caution">
    <text evidence="1">The sequence shown here is derived from an EMBL/GenBank/DDBJ whole genome shotgun (WGS) entry which is preliminary data.</text>
</comment>
<accession>A0AAE3H416</accession>
<evidence type="ECO:0008006" key="3">
    <source>
        <dbReference type="Google" id="ProtNLM"/>
    </source>
</evidence>
<keyword evidence="2" id="KW-1185">Reference proteome</keyword>
<organism evidence="1 2">
    <name type="scientific">Lacihabitans soyangensis</name>
    <dbReference type="NCBI Taxonomy" id="869394"/>
    <lineage>
        <taxon>Bacteria</taxon>
        <taxon>Pseudomonadati</taxon>
        <taxon>Bacteroidota</taxon>
        <taxon>Cytophagia</taxon>
        <taxon>Cytophagales</taxon>
        <taxon>Leadbetterellaceae</taxon>
        <taxon>Lacihabitans</taxon>
    </lineage>
</organism>
<name>A0AAE3H416_9BACT</name>
<evidence type="ECO:0000313" key="1">
    <source>
        <dbReference type="EMBL" id="MCP9764567.1"/>
    </source>
</evidence>
<gene>
    <name evidence="1" type="ORF">EGI31_16625</name>
</gene>
<proteinExistence type="predicted"/>
<dbReference type="EMBL" id="RJUF01000174">
    <property type="protein sequence ID" value="MCP9764567.1"/>
    <property type="molecule type" value="Genomic_DNA"/>
</dbReference>
<dbReference type="Proteomes" id="UP001204144">
    <property type="component" value="Unassembled WGS sequence"/>
</dbReference>
<reference evidence="1 2" key="1">
    <citation type="submission" date="2018-11" db="EMBL/GenBank/DDBJ databases">
        <title>Novel bacteria species description.</title>
        <authorList>
            <person name="Han J.-H."/>
        </authorList>
    </citation>
    <scope>NUCLEOTIDE SEQUENCE [LARGE SCALE GENOMIC DNA]</scope>
    <source>
        <strain evidence="1 2">KCTC23259</strain>
    </source>
</reference>
<evidence type="ECO:0000313" key="2">
    <source>
        <dbReference type="Proteomes" id="UP001204144"/>
    </source>
</evidence>